<protein>
    <submittedName>
        <fullName evidence="1">Uncharacterized protein</fullName>
    </submittedName>
</protein>
<sequence length="112" mass="12618">MKRLSVQQQKKLDDYLVKYPHLTPKAAVVGNNPVMGHVIGSVTGIDPVLGKRDRTEYELKKARIRTGKTAGDLFEDFDRIQHDYPGYIYSASVTLDALLSRFGLLRCLVLLI</sequence>
<gene>
    <name evidence="1" type="ORF">INT45_007361</name>
</gene>
<name>A0A8H7V7R6_9FUNG</name>
<dbReference type="Proteomes" id="UP000646827">
    <property type="component" value="Unassembled WGS sequence"/>
</dbReference>
<evidence type="ECO:0000313" key="2">
    <source>
        <dbReference type="Proteomes" id="UP000646827"/>
    </source>
</evidence>
<dbReference type="EMBL" id="JAEPRB010000927">
    <property type="protein sequence ID" value="KAG2210365.1"/>
    <property type="molecule type" value="Genomic_DNA"/>
</dbReference>
<dbReference type="AlphaFoldDB" id="A0A8H7V7R6"/>
<proteinExistence type="predicted"/>
<organism evidence="1 2">
    <name type="scientific">Circinella minor</name>
    <dbReference type="NCBI Taxonomy" id="1195481"/>
    <lineage>
        <taxon>Eukaryota</taxon>
        <taxon>Fungi</taxon>
        <taxon>Fungi incertae sedis</taxon>
        <taxon>Mucoromycota</taxon>
        <taxon>Mucoromycotina</taxon>
        <taxon>Mucoromycetes</taxon>
        <taxon>Mucorales</taxon>
        <taxon>Lichtheimiaceae</taxon>
        <taxon>Circinella</taxon>
    </lineage>
</organism>
<evidence type="ECO:0000313" key="1">
    <source>
        <dbReference type="EMBL" id="KAG2210365.1"/>
    </source>
</evidence>
<comment type="caution">
    <text evidence="1">The sequence shown here is derived from an EMBL/GenBank/DDBJ whole genome shotgun (WGS) entry which is preliminary data.</text>
</comment>
<accession>A0A8H7V7R6</accession>
<reference evidence="1 2" key="1">
    <citation type="submission" date="2020-12" db="EMBL/GenBank/DDBJ databases">
        <title>Metabolic potential, ecology and presence of endohyphal bacteria is reflected in genomic diversity of Mucoromycotina.</title>
        <authorList>
            <person name="Muszewska A."/>
            <person name="Okrasinska A."/>
            <person name="Steczkiewicz K."/>
            <person name="Drgas O."/>
            <person name="Orlowska M."/>
            <person name="Perlinska-Lenart U."/>
            <person name="Aleksandrzak-Piekarczyk T."/>
            <person name="Szatraj K."/>
            <person name="Zielenkiewicz U."/>
            <person name="Pilsyk S."/>
            <person name="Malc E."/>
            <person name="Mieczkowski P."/>
            <person name="Kruszewska J.S."/>
            <person name="Biernat P."/>
            <person name="Pawlowska J."/>
        </authorList>
    </citation>
    <scope>NUCLEOTIDE SEQUENCE [LARGE SCALE GENOMIC DNA]</scope>
    <source>
        <strain evidence="1 2">CBS 142.35</strain>
    </source>
</reference>
<dbReference type="OrthoDB" id="2255941at2759"/>
<keyword evidence="2" id="KW-1185">Reference proteome</keyword>